<dbReference type="PROSITE" id="PS51375">
    <property type="entry name" value="PPR"/>
    <property type="match status" value="1"/>
</dbReference>
<dbReference type="GO" id="GO:0003729">
    <property type="term" value="F:mRNA binding"/>
    <property type="evidence" value="ECO:0007669"/>
    <property type="project" value="TreeGrafter"/>
</dbReference>
<reference evidence="3" key="2">
    <citation type="submission" date="2008-08" db="EMBL/GenBank/DDBJ databases">
        <authorList>
            <consortium name="Diatom Consortium"/>
            <person name="Grigoriev I."/>
            <person name="Grimwood J."/>
            <person name="Kuo A."/>
            <person name="Otillar R.P."/>
            <person name="Salamov A."/>
            <person name="Detter J.C."/>
            <person name="Lindquist E."/>
            <person name="Shapiro H."/>
            <person name="Lucas S."/>
            <person name="Glavina del Rio T."/>
            <person name="Pitluck S."/>
            <person name="Rokhsar D."/>
            <person name="Bowler C."/>
        </authorList>
    </citation>
    <scope>GENOME REANNOTATION</scope>
    <source>
        <strain evidence="3">CCAP 1055/1</strain>
    </source>
</reference>
<dbReference type="STRING" id="556484.B7G969"/>
<dbReference type="eggNOG" id="KOG4197">
    <property type="taxonomic scope" value="Eukaryota"/>
</dbReference>
<dbReference type="InterPro" id="IPR002885">
    <property type="entry name" value="PPR_rpt"/>
</dbReference>
<organism evidence="2 3">
    <name type="scientific">Phaeodactylum tricornutum (strain CCAP 1055/1)</name>
    <dbReference type="NCBI Taxonomy" id="556484"/>
    <lineage>
        <taxon>Eukaryota</taxon>
        <taxon>Sar</taxon>
        <taxon>Stramenopiles</taxon>
        <taxon>Ochrophyta</taxon>
        <taxon>Bacillariophyta</taxon>
        <taxon>Bacillariophyceae</taxon>
        <taxon>Bacillariophycidae</taxon>
        <taxon>Naviculales</taxon>
        <taxon>Phaeodactylaceae</taxon>
        <taxon>Phaeodactylum</taxon>
    </lineage>
</organism>
<dbReference type="EMBL" id="CM000622">
    <property type="protein sequence ID" value="EEC44900.1"/>
    <property type="molecule type" value="Genomic_DNA"/>
</dbReference>
<accession>B7G969</accession>
<dbReference type="KEGG" id="pti:PHATRDRAFT_49009"/>
<dbReference type="Pfam" id="PF12854">
    <property type="entry name" value="PPR_1"/>
    <property type="match status" value="1"/>
</dbReference>
<dbReference type="HOGENOM" id="CLU_292950_0_0_1"/>
<dbReference type="OrthoDB" id="39895at2759"/>
<gene>
    <name evidence="2" type="ORF">PHATRDRAFT_49009</name>
</gene>
<dbReference type="Gene3D" id="1.25.40.10">
    <property type="entry name" value="Tetratricopeptide repeat domain"/>
    <property type="match status" value="5"/>
</dbReference>
<dbReference type="PaxDb" id="2850-Phatr49009"/>
<feature type="repeat" description="PPR" evidence="1">
    <location>
        <begin position="863"/>
        <end position="893"/>
    </location>
</feature>
<evidence type="ECO:0008006" key="4">
    <source>
        <dbReference type="Google" id="ProtNLM"/>
    </source>
</evidence>
<proteinExistence type="predicted"/>
<name>B7G969_PHATC</name>
<dbReference type="InParanoid" id="B7G969"/>
<protein>
    <recommendedName>
        <fullName evidence="4">Pentacotripeptide-repeat region of PRORP domain-containing protein</fullName>
    </recommendedName>
</protein>
<dbReference type="AlphaFoldDB" id="B7G969"/>
<sequence length="1039" mass="117237">MKDLIVLTSRLSYKIRTYPSNHTLCLWQRCYHETSSADDSIDTQAETCSVASKMSSRNSQLKGHTLQFEEEQCLSSAEVKVSDKKFEPGLTLSALPFLQSSESSGGRSLWKSHKVDDSTPVTVWRQLTLRLLQSTEELTRHECYLMEECLQWWTRRRVKFDVVDPEASEVVWKLWYKLLTESNGKPSSLLLNSVLDHWRLSIKQNIKVPYWPDGVISHVQSLAPELVDVKSFALILGAMAYWYDVDPWKAQALLQELPSHVKPNAIVWNSALTVWAKADALRWPDAALRAEQLLERMKQHPDIQPNEVSFTCVLEALANSPSAKAPEKAERVFQDMEDAGFLSPIACLQVMQVWAKSDSHHGADKAYALLHEMVQLYLKDQSTVKKPMKHCFSVVMEGFARRGKPEKVERILLELQDLYQRFHDDDFVPTAATFNSVLSAYARCALPDRAARAEQLLMSLREMAEWSGNTACLPDTTSVNTVVHAWAESNDKGAVEGAEALLNAMQLWEGVQPDAYTYTAVIKAWARSDRNGAAMRCESFLNAMWAAFEKGNHQVKPNDVTYATVIYAWSRNKGKEAPYRAEALFREMMERHKNGDSTLKPRESSYVSLMTTWNRSNLREAPSRVQFYFNQMRGSHLAGDKSLQPSAKLYNAALFAMKRAGDGAGAENILEVMYADFERGNNKAQPNTHVFNTIISAWANTRTHIAPERAEAIVLRMLELHSDKGWDCKPNAITYTCILDCWAKSSRSDAPDRAEEILRHMQHLSDKGDENVKPTTYAWSTVLTAWSRSTSLDAPVRAQQLFDEMLRKFEAGDKSLRPSGPAYASVLSTWSRSNRHDAPQISSEILKLMKERHLADTLNEKPNRYHYSAVISAFASKGDVQNAEALFEEMKLLKDVEPHDGCYNGLIKAYGRSSLPDAAERAESLLRTMEKESAVGADCSPTMITYTSILDIWQRSQRPDAVDRAESLLKEMLKLAEQGRDKLSPNASTFLAFLRVISKSCATDKAARAEEVLSLMKAFKCAPTDAVFRELNKCRADAC</sequence>
<dbReference type="InterPro" id="IPR011990">
    <property type="entry name" value="TPR-like_helical_dom_sf"/>
</dbReference>
<dbReference type="Pfam" id="PF01535">
    <property type="entry name" value="PPR"/>
    <property type="match status" value="1"/>
</dbReference>
<reference evidence="2 3" key="1">
    <citation type="journal article" date="2008" name="Nature">
        <title>The Phaeodactylum genome reveals the evolutionary history of diatom genomes.</title>
        <authorList>
            <person name="Bowler C."/>
            <person name="Allen A.E."/>
            <person name="Badger J.H."/>
            <person name="Grimwood J."/>
            <person name="Jabbari K."/>
            <person name="Kuo A."/>
            <person name="Maheswari U."/>
            <person name="Martens C."/>
            <person name="Maumus F."/>
            <person name="Otillar R.P."/>
            <person name="Rayko E."/>
            <person name="Salamov A."/>
            <person name="Vandepoele K."/>
            <person name="Beszteri B."/>
            <person name="Gruber A."/>
            <person name="Heijde M."/>
            <person name="Katinka M."/>
            <person name="Mock T."/>
            <person name="Valentin K."/>
            <person name="Verret F."/>
            <person name="Berges J.A."/>
            <person name="Brownlee C."/>
            <person name="Cadoret J.P."/>
            <person name="Chiovitti A."/>
            <person name="Choi C.J."/>
            <person name="Coesel S."/>
            <person name="De Martino A."/>
            <person name="Detter J.C."/>
            <person name="Durkin C."/>
            <person name="Falciatore A."/>
            <person name="Fournet J."/>
            <person name="Haruta M."/>
            <person name="Huysman M.J."/>
            <person name="Jenkins B.D."/>
            <person name="Jiroutova K."/>
            <person name="Jorgensen R.E."/>
            <person name="Joubert Y."/>
            <person name="Kaplan A."/>
            <person name="Kroger N."/>
            <person name="Kroth P.G."/>
            <person name="La Roche J."/>
            <person name="Lindquist E."/>
            <person name="Lommer M."/>
            <person name="Martin-Jezequel V."/>
            <person name="Lopez P.J."/>
            <person name="Lucas S."/>
            <person name="Mangogna M."/>
            <person name="McGinnis K."/>
            <person name="Medlin L.K."/>
            <person name="Montsant A."/>
            <person name="Oudot-Le Secq M.P."/>
            <person name="Napoli C."/>
            <person name="Obornik M."/>
            <person name="Parker M.S."/>
            <person name="Petit J.L."/>
            <person name="Porcel B.M."/>
            <person name="Poulsen N."/>
            <person name="Robison M."/>
            <person name="Rychlewski L."/>
            <person name="Rynearson T.A."/>
            <person name="Schmutz J."/>
            <person name="Shapiro H."/>
            <person name="Siaut M."/>
            <person name="Stanley M."/>
            <person name="Sussman M.R."/>
            <person name="Taylor A.R."/>
            <person name="Vardi A."/>
            <person name="von Dassow P."/>
            <person name="Vyverman W."/>
            <person name="Willis A."/>
            <person name="Wyrwicz L.S."/>
            <person name="Rokhsar D.S."/>
            <person name="Weissenbach J."/>
            <person name="Armbrust E.V."/>
            <person name="Green B.R."/>
            <person name="Van de Peer Y."/>
            <person name="Grigoriev I.V."/>
        </authorList>
    </citation>
    <scope>NUCLEOTIDE SEQUENCE [LARGE SCALE GENOMIC DNA]</scope>
    <source>
        <strain evidence="2 3">CCAP 1055/1</strain>
    </source>
</reference>
<evidence type="ECO:0000313" key="2">
    <source>
        <dbReference type="EMBL" id="EEC44900.1"/>
    </source>
</evidence>
<dbReference type="PANTHER" id="PTHR47938:SF35">
    <property type="entry name" value="PENTATRICOPEPTIDE REPEAT-CONTAINING PROTEIN 4, MITOCHONDRIAL-RELATED"/>
    <property type="match status" value="1"/>
</dbReference>
<dbReference type="RefSeq" id="XP_002183718.1">
    <property type="nucleotide sequence ID" value="XM_002183682.1"/>
</dbReference>
<dbReference type="GeneID" id="7195401"/>
<evidence type="ECO:0000256" key="1">
    <source>
        <dbReference type="PROSITE-ProRule" id="PRU00708"/>
    </source>
</evidence>
<dbReference type="NCBIfam" id="TIGR00756">
    <property type="entry name" value="PPR"/>
    <property type="match status" value="1"/>
</dbReference>
<keyword evidence="3" id="KW-1185">Reference proteome</keyword>
<dbReference type="Proteomes" id="UP000000759">
    <property type="component" value="Chromosome 20"/>
</dbReference>
<evidence type="ECO:0000313" key="3">
    <source>
        <dbReference type="Proteomes" id="UP000000759"/>
    </source>
</evidence>
<dbReference type="PANTHER" id="PTHR47938">
    <property type="entry name" value="RESPIRATORY COMPLEX I CHAPERONE (CIA84), PUTATIVE (AFU_ORTHOLOGUE AFUA_2G06020)-RELATED"/>
    <property type="match status" value="1"/>
</dbReference>